<accession>A0A7C3PG47</accession>
<organism evidence="1">
    <name type="scientific">Oscillatoriales cyanobacterium SpSt-418</name>
    <dbReference type="NCBI Taxonomy" id="2282169"/>
    <lineage>
        <taxon>Bacteria</taxon>
        <taxon>Bacillati</taxon>
        <taxon>Cyanobacteriota</taxon>
        <taxon>Cyanophyceae</taxon>
        <taxon>Oscillatoriophycideae</taxon>
        <taxon>Oscillatoriales</taxon>
    </lineage>
</organism>
<reference evidence="1" key="1">
    <citation type="journal article" date="2020" name="mSystems">
        <title>Genome- and Community-Level Interaction Insights into Carbon Utilization and Element Cycling Functions of Hydrothermarchaeota in Hydrothermal Sediment.</title>
        <authorList>
            <person name="Zhou Z."/>
            <person name="Liu Y."/>
            <person name="Xu W."/>
            <person name="Pan J."/>
            <person name="Luo Z.H."/>
            <person name="Li M."/>
        </authorList>
    </citation>
    <scope>NUCLEOTIDE SEQUENCE [LARGE SCALE GENOMIC DNA]</scope>
    <source>
        <strain evidence="1">SpSt-418</strain>
    </source>
</reference>
<evidence type="ECO:0008006" key="2">
    <source>
        <dbReference type="Google" id="ProtNLM"/>
    </source>
</evidence>
<evidence type="ECO:0000313" key="1">
    <source>
        <dbReference type="EMBL" id="HFM96916.1"/>
    </source>
</evidence>
<protein>
    <recommendedName>
        <fullName evidence="2">Isopropylmalate/homocitrate/citramalate synthase</fullName>
    </recommendedName>
</protein>
<sequence length="92" mass="10601">MPKEPNSDYEKERYLYPIGRYRGEFKPENLAFNANLQEFAQRVAIVCGLETGGKIAPEVAYRQIKDLWQQLKESKHTLLDVEPPQPPDLPDA</sequence>
<name>A0A7C3PG47_9CYAN</name>
<dbReference type="AlphaFoldDB" id="A0A7C3PG47"/>
<proteinExistence type="predicted"/>
<dbReference type="InterPro" id="IPR055643">
    <property type="entry name" value="DUF7219"/>
</dbReference>
<dbReference type="Pfam" id="PF23856">
    <property type="entry name" value="DUF7219"/>
    <property type="match status" value="1"/>
</dbReference>
<gene>
    <name evidence="1" type="ORF">ENR64_03955</name>
</gene>
<dbReference type="EMBL" id="DSRU01000049">
    <property type="protein sequence ID" value="HFM96916.1"/>
    <property type="molecule type" value="Genomic_DNA"/>
</dbReference>
<comment type="caution">
    <text evidence="1">The sequence shown here is derived from an EMBL/GenBank/DDBJ whole genome shotgun (WGS) entry which is preliminary data.</text>
</comment>